<comment type="caution">
    <text evidence="2">The sequence shown here is derived from an EMBL/GenBank/DDBJ whole genome shotgun (WGS) entry which is preliminary data.</text>
</comment>
<reference evidence="2" key="1">
    <citation type="submission" date="2021-04" db="EMBL/GenBank/DDBJ databases">
        <title>Genome based classification of Actinospica acidithermotolerans sp. nov., an actinobacterium isolated from an Indonesian hot spring.</title>
        <authorList>
            <person name="Kusuma A.B."/>
            <person name="Putra K.E."/>
            <person name="Nafisah S."/>
            <person name="Loh J."/>
            <person name="Nouioui I."/>
            <person name="Goodfellow M."/>
        </authorList>
    </citation>
    <scope>NUCLEOTIDE SEQUENCE</scope>
    <source>
        <strain evidence="2">CSCA 57</strain>
    </source>
</reference>
<keyword evidence="1" id="KW-1133">Transmembrane helix</keyword>
<keyword evidence="3" id="KW-1185">Reference proteome</keyword>
<keyword evidence="1" id="KW-0472">Membrane</keyword>
<dbReference type="AlphaFoldDB" id="A0A941IS92"/>
<dbReference type="EMBL" id="JAGSOG010000066">
    <property type="protein sequence ID" value="MBR7834673.1"/>
    <property type="molecule type" value="Genomic_DNA"/>
</dbReference>
<gene>
    <name evidence="2" type="ORF">KDL01_15470</name>
</gene>
<evidence type="ECO:0000313" key="3">
    <source>
        <dbReference type="Proteomes" id="UP000675781"/>
    </source>
</evidence>
<feature type="transmembrane region" description="Helical" evidence="1">
    <location>
        <begin position="57"/>
        <end position="76"/>
    </location>
</feature>
<keyword evidence="1" id="KW-0812">Transmembrane</keyword>
<feature type="transmembrane region" description="Helical" evidence="1">
    <location>
        <begin position="33"/>
        <end position="51"/>
    </location>
</feature>
<name>A0A941IS92_9ACTN</name>
<dbReference type="Proteomes" id="UP000675781">
    <property type="component" value="Unassembled WGS sequence"/>
</dbReference>
<sequence length="90" mass="9830">MHFSRFDIIAAILVSLLVLTLGVVRYRKGERWLLALLPLIPVGMMLGIYASEHHQRILGIPAFALIISPVLAGIAARRRPAADQLAGTDC</sequence>
<organism evidence="2 3">
    <name type="scientific">Actinospica durhamensis</name>
    <dbReference type="NCBI Taxonomy" id="1508375"/>
    <lineage>
        <taxon>Bacteria</taxon>
        <taxon>Bacillati</taxon>
        <taxon>Actinomycetota</taxon>
        <taxon>Actinomycetes</taxon>
        <taxon>Catenulisporales</taxon>
        <taxon>Actinospicaceae</taxon>
        <taxon>Actinospica</taxon>
    </lineage>
</organism>
<accession>A0A941IS92</accession>
<dbReference type="RefSeq" id="WP_212529192.1">
    <property type="nucleotide sequence ID" value="NZ_JAGSOG010000066.1"/>
</dbReference>
<evidence type="ECO:0000313" key="2">
    <source>
        <dbReference type="EMBL" id="MBR7834673.1"/>
    </source>
</evidence>
<feature type="transmembrane region" description="Helical" evidence="1">
    <location>
        <begin position="6"/>
        <end position="26"/>
    </location>
</feature>
<protein>
    <submittedName>
        <fullName evidence="2">Uncharacterized protein</fullName>
    </submittedName>
</protein>
<proteinExistence type="predicted"/>
<evidence type="ECO:0000256" key="1">
    <source>
        <dbReference type="SAM" id="Phobius"/>
    </source>
</evidence>